<feature type="region of interest" description="Disordered" evidence="1">
    <location>
        <begin position="42"/>
        <end position="63"/>
    </location>
</feature>
<organism evidence="3 4">
    <name type="scientific">Pseudohoeflea coraliihabitans</name>
    <dbReference type="NCBI Taxonomy" id="2860393"/>
    <lineage>
        <taxon>Bacteria</taxon>
        <taxon>Pseudomonadati</taxon>
        <taxon>Pseudomonadota</taxon>
        <taxon>Alphaproteobacteria</taxon>
        <taxon>Hyphomicrobiales</taxon>
        <taxon>Rhizobiaceae</taxon>
        <taxon>Pseudohoeflea</taxon>
    </lineage>
</organism>
<keyword evidence="4" id="KW-1185">Reference proteome</keyword>
<proteinExistence type="predicted"/>
<dbReference type="InterPro" id="IPR005545">
    <property type="entry name" value="YCII"/>
</dbReference>
<sequence>MPDYVFAYHGGGRPETQEEGEQAMQAWGKWYEEMGNAVVHGGGPVGASKTVSSGGVTDDGGANPLSGFTVVRADSIDAACAMAKGCPLVADGSGSVEVAPIIEM</sequence>
<name>A0ABS6WPR3_9HYPH</name>
<evidence type="ECO:0000313" key="3">
    <source>
        <dbReference type="EMBL" id="MBW3097952.1"/>
    </source>
</evidence>
<dbReference type="EMBL" id="JAHWQX010000003">
    <property type="protein sequence ID" value="MBW3097952.1"/>
    <property type="molecule type" value="Genomic_DNA"/>
</dbReference>
<dbReference type="RefSeq" id="WP_219201901.1">
    <property type="nucleotide sequence ID" value="NZ_JAHWQX010000003.1"/>
</dbReference>
<dbReference type="Pfam" id="PF03795">
    <property type="entry name" value="YCII"/>
    <property type="match status" value="1"/>
</dbReference>
<evidence type="ECO:0000313" key="4">
    <source>
        <dbReference type="Proteomes" id="UP001430804"/>
    </source>
</evidence>
<evidence type="ECO:0000256" key="1">
    <source>
        <dbReference type="SAM" id="MobiDB-lite"/>
    </source>
</evidence>
<accession>A0ABS6WPR3</accession>
<dbReference type="Proteomes" id="UP001430804">
    <property type="component" value="Unassembled WGS sequence"/>
</dbReference>
<feature type="domain" description="YCII-related" evidence="2">
    <location>
        <begin position="12"/>
        <end position="104"/>
    </location>
</feature>
<gene>
    <name evidence="3" type="ORF">KY465_11735</name>
</gene>
<evidence type="ECO:0000259" key="2">
    <source>
        <dbReference type="Pfam" id="PF03795"/>
    </source>
</evidence>
<comment type="caution">
    <text evidence="3">The sequence shown here is derived from an EMBL/GenBank/DDBJ whole genome shotgun (WGS) entry which is preliminary data.</text>
</comment>
<protein>
    <recommendedName>
        <fullName evidence="2">YCII-related domain-containing protein</fullName>
    </recommendedName>
</protein>
<reference evidence="3" key="1">
    <citation type="submission" date="2021-07" db="EMBL/GenBank/DDBJ databases">
        <title>Pseudohoeflea marina sp. nov. a polyhydroxyalcanoate-producing bacterium.</title>
        <authorList>
            <person name="Zheng W."/>
            <person name="Yu S."/>
            <person name="Huang Y."/>
        </authorList>
    </citation>
    <scope>NUCLEOTIDE SEQUENCE</scope>
    <source>
        <strain evidence="3">DP4N28-3</strain>
    </source>
</reference>